<dbReference type="AlphaFoldDB" id="U4LDN5"/>
<reference evidence="2 3" key="1">
    <citation type="journal article" date="2013" name="PLoS Genet.">
        <title>The genome and development-dependent transcriptomes of Pyronema confluens: a window into fungal evolution.</title>
        <authorList>
            <person name="Traeger S."/>
            <person name="Altegoer F."/>
            <person name="Freitag M."/>
            <person name="Gabaldon T."/>
            <person name="Kempken F."/>
            <person name="Kumar A."/>
            <person name="Marcet-Houben M."/>
            <person name="Poggeler S."/>
            <person name="Stajich J.E."/>
            <person name="Nowrousian M."/>
        </authorList>
    </citation>
    <scope>NUCLEOTIDE SEQUENCE [LARGE SCALE GENOMIC DNA]</scope>
    <source>
        <strain evidence="3">CBS 100304</strain>
        <tissue evidence="2">Vegetative mycelium</tissue>
    </source>
</reference>
<dbReference type="Proteomes" id="UP000018144">
    <property type="component" value="Unassembled WGS sequence"/>
</dbReference>
<gene>
    <name evidence="2" type="ORF">PCON_08321</name>
</gene>
<feature type="region of interest" description="Disordered" evidence="1">
    <location>
        <begin position="1"/>
        <end position="34"/>
    </location>
</feature>
<keyword evidence="3" id="KW-1185">Reference proteome</keyword>
<feature type="compositionally biased region" description="Pro residues" evidence="1">
    <location>
        <begin position="24"/>
        <end position="34"/>
    </location>
</feature>
<evidence type="ECO:0000313" key="2">
    <source>
        <dbReference type="EMBL" id="CCX30219.1"/>
    </source>
</evidence>
<organism evidence="2 3">
    <name type="scientific">Pyronema omphalodes (strain CBS 100304)</name>
    <name type="common">Pyronema confluens</name>
    <dbReference type="NCBI Taxonomy" id="1076935"/>
    <lineage>
        <taxon>Eukaryota</taxon>
        <taxon>Fungi</taxon>
        <taxon>Dikarya</taxon>
        <taxon>Ascomycota</taxon>
        <taxon>Pezizomycotina</taxon>
        <taxon>Pezizomycetes</taxon>
        <taxon>Pezizales</taxon>
        <taxon>Pyronemataceae</taxon>
        <taxon>Pyronema</taxon>
    </lineage>
</organism>
<sequence>MYLQITPATGLQRRKRSISTQPKNPNPSKEPAPLKPYHPLISFAPPNLLLLYLEVHPL</sequence>
<dbReference type="EMBL" id="HF935428">
    <property type="protein sequence ID" value="CCX30219.1"/>
    <property type="molecule type" value="Genomic_DNA"/>
</dbReference>
<name>U4LDN5_PYROM</name>
<evidence type="ECO:0000313" key="3">
    <source>
        <dbReference type="Proteomes" id="UP000018144"/>
    </source>
</evidence>
<evidence type="ECO:0000256" key="1">
    <source>
        <dbReference type="SAM" id="MobiDB-lite"/>
    </source>
</evidence>
<proteinExistence type="predicted"/>
<accession>U4LDN5</accession>
<protein>
    <submittedName>
        <fullName evidence="2">Uncharacterized protein</fullName>
    </submittedName>
</protein>